<keyword evidence="5" id="KW-1185">Reference proteome</keyword>
<gene>
    <name evidence="4" type="ORF">L544_0692</name>
</gene>
<feature type="domain" description="NADP-dependent oxidoreductase" evidence="3">
    <location>
        <begin position="26"/>
        <end position="322"/>
    </location>
</feature>
<name>A0ABR4R0B2_9BORD</name>
<dbReference type="EMBL" id="JHEM01000018">
    <property type="protein sequence ID" value="KCB23649.1"/>
    <property type="molecule type" value="Genomic_DNA"/>
</dbReference>
<evidence type="ECO:0000313" key="4">
    <source>
        <dbReference type="EMBL" id="KCB23649.1"/>
    </source>
</evidence>
<evidence type="ECO:0000256" key="1">
    <source>
        <dbReference type="ARBA" id="ARBA00023002"/>
    </source>
</evidence>
<evidence type="ECO:0000313" key="5">
    <source>
        <dbReference type="Proteomes" id="UP000025748"/>
    </source>
</evidence>
<proteinExistence type="predicted"/>
<dbReference type="InterPro" id="IPR020471">
    <property type="entry name" value="AKR"/>
</dbReference>
<dbReference type="Proteomes" id="UP000025748">
    <property type="component" value="Unassembled WGS sequence"/>
</dbReference>
<dbReference type="InterPro" id="IPR050523">
    <property type="entry name" value="AKR_Detox_Biosynth"/>
</dbReference>
<reference evidence="4 5" key="1">
    <citation type="submission" date="2014-03" db="EMBL/GenBank/DDBJ databases">
        <title>Genome sequence of Bordetella hinzii.</title>
        <authorList>
            <person name="Register K."/>
            <person name="Harvill E."/>
            <person name="Goodfield L.L."/>
            <person name="Ivanov Y.V."/>
            <person name="Meyer J.A."/>
            <person name="Muse S.J."/>
            <person name="Jacobs N."/>
            <person name="Bendor L."/>
            <person name="Smallridge W.E."/>
            <person name="Brinkac L.M."/>
            <person name="Sanka R."/>
            <person name="Kim M."/>
            <person name="Losada L."/>
        </authorList>
    </citation>
    <scope>NUCLEOTIDE SEQUENCE [LARGE SCALE GENOMIC DNA]</scope>
    <source>
        <strain evidence="4 5">OH87 BAL007II</strain>
    </source>
</reference>
<dbReference type="PANTHER" id="PTHR43364:SF4">
    <property type="entry name" value="NAD(P)-LINKED OXIDOREDUCTASE SUPERFAMILY PROTEIN"/>
    <property type="match status" value="1"/>
</dbReference>
<dbReference type="SUPFAM" id="SSF51430">
    <property type="entry name" value="NAD(P)-linked oxidoreductase"/>
    <property type="match status" value="1"/>
</dbReference>
<dbReference type="CDD" id="cd19102">
    <property type="entry name" value="AKR_unchar"/>
    <property type="match status" value="1"/>
</dbReference>
<dbReference type="InterPro" id="IPR023210">
    <property type="entry name" value="NADP_OxRdtase_dom"/>
</dbReference>
<accession>A0ABR4R0B2</accession>
<evidence type="ECO:0000259" key="3">
    <source>
        <dbReference type="Pfam" id="PF00248"/>
    </source>
</evidence>
<dbReference type="PANTHER" id="PTHR43364">
    <property type="entry name" value="NADH-SPECIFIC METHYLGLYOXAL REDUCTASE-RELATED"/>
    <property type="match status" value="1"/>
</dbReference>
<evidence type="ECO:0000256" key="2">
    <source>
        <dbReference type="SAM" id="MobiDB-lite"/>
    </source>
</evidence>
<protein>
    <submittedName>
        <fullName evidence="4">Oxidoreductase, aldo/keto reductase family protein</fullName>
    </submittedName>
</protein>
<dbReference type="PRINTS" id="PR00069">
    <property type="entry name" value="ALDKETRDTASE"/>
</dbReference>
<sequence>MKEATMAKTSFPTRALGRTGMALSRVGLGTSAIGGTAWAYAWGEQDDGESIRAIRHAVDRGINWIDTAASYGQGHAETIVRQALAQMPPSSRPYVFSKGGLATREGQAYGIAQPDSLRRELEGSLRRLGVECIDLYQMHWPAGDGTPLEVYWQALLDFQRDGKVRAIGLSNHGLAQVQAAEAIGHVDALQPPFSLIRREAGADLLPWCESRQTGVIVYSPMQSGLLSGAFSDTRRLPSNDWRSRDAEFLPPRLARNLALAETLRPLAERHGTTVGAIAIAWTLAWPGVSGAIVGARSPAQVDGWLGAATLELDDEALQLIADALADSGAGSGPLQPPADRLPTPADFLR</sequence>
<comment type="caution">
    <text evidence="4">The sequence shown here is derived from an EMBL/GenBank/DDBJ whole genome shotgun (WGS) entry which is preliminary data.</text>
</comment>
<organism evidence="4 5">
    <name type="scientific">Bordetella hinzii OH87 BAL007II</name>
    <dbReference type="NCBI Taxonomy" id="1331262"/>
    <lineage>
        <taxon>Bacteria</taxon>
        <taxon>Pseudomonadati</taxon>
        <taxon>Pseudomonadota</taxon>
        <taxon>Betaproteobacteria</taxon>
        <taxon>Burkholderiales</taxon>
        <taxon>Alcaligenaceae</taxon>
        <taxon>Bordetella</taxon>
    </lineage>
</organism>
<keyword evidence="1" id="KW-0560">Oxidoreductase</keyword>
<dbReference type="Gene3D" id="3.20.20.100">
    <property type="entry name" value="NADP-dependent oxidoreductase domain"/>
    <property type="match status" value="1"/>
</dbReference>
<dbReference type="Pfam" id="PF00248">
    <property type="entry name" value="Aldo_ket_red"/>
    <property type="match status" value="1"/>
</dbReference>
<dbReference type="InterPro" id="IPR036812">
    <property type="entry name" value="NAD(P)_OxRdtase_dom_sf"/>
</dbReference>
<feature type="region of interest" description="Disordered" evidence="2">
    <location>
        <begin position="328"/>
        <end position="349"/>
    </location>
</feature>